<dbReference type="Gene3D" id="3.40.630.30">
    <property type="match status" value="1"/>
</dbReference>
<evidence type="ECO:0000313" key="2">
    <source>
        <dbReference type="EMBL" id="MTW33053.1"/>
    </source>
</evidence>
<dbReference type="PANTHER" id="PTHR43441:SF11">
    <property type="entry name" value="RIBOSOMAL-PROTEIN-SERINE ACETYLTRANSFERASE"/>
    <property type="match status" value="1"/>
</dbReference>
<dbReference type="InterPro" id="IPR051908">
    <property type="entry name" value="Ribosomal_N-acetyltransferase"/>
</dbReference>
<keyword evidence="3" id="KW-1185">Reference proteome</keyword>
<dbReference type="Pfam" id="PF13302">
    <property type="entry name" value="Acetyltransf_3"/>
    <property type="match status" value="1"/>
</dbReference>
<protein>
    <submittedName>
        <fullName evidence="2">GNAT family N-acetyltransferase</fullName>
    </submittedName>
</protein>
<dbReference type="SUPFAM" id="SSF55729">
    <property type="entry name" value="Acyl-CoA N-acyltransferases (Nat)"/>
    <property type="match status" value="1"/>
</dbReference>
<dbReference type="PROSITE" id="PS51186">
    <property type="entry name" value="GNAT"/>
    <property type="match status" value="1"/>
</dbReference>
<reference evidence="2 3" key="1">
    <citation type="submission" date="2019-11" db="EMBL/GenBank/DDBJ databases">
        <title>Type strains purchased from KCTC, JCM and DSMZ.</title>
        <authorList>
            <person name="Lu H."/>
        </authorList>
    </citation>
    <scope>NUCLEOTIDE SEQUENCE [LARGE SCALE GENOMIC DNA]</scope>
    <source>
        <strain evidence="2 3">DSM 103461</strain>
    </source>
</reference>
<organism evidence="2 3">
    <name type="scientific">Pseudoduganella danionis</name>
    <dbReference type="NCBI Taxonomy" id="1890295"/>
    <lineage>
        <taxon>Bacteria</taxon>
        <taxon>Pseudomonadati</taxon>
        <taxon>Pseudomonadota</taxon>
        <taxon>Betaproteobacteria</taxon>
        <taxon>Burkholderiales</taxon>
        <taxon>Oxalobacteraceae</taxon>
        <taxon>Telluria group</taxon>
        <taxon>Pseudoduganella</taxon>
    </lineage>
</organism>
<sequence>MPAFQPVPLHTPRLTLRFVSAEDAGAMFQLFSDAEAVRYWSCPPWQDMTQASDYIAQTLQGYADGSSLRWALVDQDQAVVGVVTLYHFDRQNARCDVGYMLARPYWGQRYMQEALTAVFDYGFGPLGLHRIEADIHPDNAASVRLLQSLHFRLEGHLRERWFVAGEISDSLILGLLARDWRSARERTAD</sequence>
<dbReference type="EMBL" id="WNKW01000002">
    <property type="protein sequence ID" value="MTW33053.1"/>
    <property type="molecule type" value="Genomic_DNA"/>
</dbReference>
<comment type="caution">
    <text evidence="2">The sequence shown here is derived from an EMBL/GenBank/DDBJ whole genome shotgun (WGS) entry which is preliminary data.</text>
</comment>
<evidence type="ECO:0000259" key="1">
    <source>
        <dbReference type="PROSITE" id="PS51186"/>
    </source>
</evidence>
<dbReference type="Proteomes" id="UP000735592">
    <property type="component" value="Unassembled WGS sequence"/>
</dbReference>
<accession>A0ABW9SLN0</accession>
<feature type="domain" description="N-acetyltransferase" evidence="1">
    <location>
        <begin position="14"/>
        <end position="178"/>
    </location>
</feature>
<proteinExistence type="predicted"/>
<dbReference type="InterPro" id="IPR016181">
    <property type="entry name" value="Acyl_CoA_acyltransferase"/>
</dbReference>
<evidence type="ECO:0000313" key="3">
    <source>
        <dbReference type="Proteomes" id="UP000735592"/>
    </source>
</evidence>
<dbReference type="InterPro" id="IPR000182">
    <property type="entry name" value="GNAT_dom"/>
</dbReference>
<dbReference type="PANTHER" id="PTHR43441">
    <property type="entry name" value="RIBOSOMAL-PROTEIN-SERINE ACETYLTRANSFERASE"/>
    <property type="match status" value="1"/>
</dbReference>
<gene>
    <name evidence="2" type="ORF">GM655_09455</name>
</gene>
<name>A0ABW9SLN0_9BURK</name>